<evidence type="ECO:0000256" key="4">
    <source>
        <dbReference type="HAMAP-Rule" id="MF_02071"/>
    </source>
</evidence>
<evidence type="ECO:0000256" key="3">
    <source>
        <dbReference type="ARBA" id="ARBA00023316"/>
    </source>
</evidence>
<dbReference type="InterPro" id="IPR007730">
    <property type="entry name" value="SPOR-like_dom"/>
</dbReference>
<dbReference type="EC" id="4.2.2.-" evidence="4"/>
<evidence type="ECO:0000313" key="8">
    <source>
        <dbReference type="Proteomes" id="UP000029868"/>
    </source>
</evidence>
<comment type="function">
    <text evidence="4">Lytic transglycosylase with a strong preference for naked glycan strands that lack stem peptides.</text>
</comment>
<dbReference type="GO" id="GO:0071555">
    <property type="term" value="P:cell wall organization"/>
    <property type="evidence" value="ECO:0007669"/>
    <property type="project" value="UniProtKB-KW"/>
</dbReference>
<dbReference type="GO" id="GO:0000270">
    <property type="term" value="P:peptidoglycan metabolic process"/>
    <property type="evidence" value="ECO:0007669"/>
    <property type="project" value="UniProtKB-UniRule"/>
</dbReference>
<feature type="domain" description="SPOR" evidence="6">
    <location>
        <begin position="232"/>
        <end position="308"/>
    </location>
</feature>
<comment type="subcellular location">
    <subcellularLocation>
        <location evidence="4">Cell membrane</location>
        <topology evidence="4">Lipid-anchor</topology>
    </subcellularLocation>
</comment>
<keyword evidence="4" id="KW-1003">Cell membrane</keyword>
<dbReference type="Gene3D" id="2.40.40.10">
    <property type="entry name" value="RlpA-like domain"/>
    <property type="match status" value="1"/>
</dbReference>
<name>A0A099KY89_COLPS</name>
<dbReference type="GO" id="GO:0008932">
    <property type="term" value="F:lytic endotransglycosylase activity"/>
    <property type="evidence" value="ECO:0007669"/>
    <property type="project" value="UniProtKB-UniRule"/>
</dbReference>
<keyword evidence="4" id="KW-0472">Membrane</keyword>
<dbReference type="SUPFAM" id="SSF110997">
    <property type="entry name" value="Sporulation related repeat"/>
    <property type="match status" value="1"/>
</dbReference>
<keyword evidence="4" id="KW-0564">Palmitate</keyword>
<gene>
    <name evidence="4" type="primary">rlpA</name>
    <name evidence="7" type="ORF">GAB14E_1917</name>
</gene>
<dbReference type="PROSITE" id="PS51257">
    <property type="entry name" value="PROKAR_LIPOPROTEIN"/>
    <property type="match status" value="1"/>
</dbReference>
<reference evidence="7 8" key="1">
    <citation type="submission" date="2014-08" db="EMBL/GenBank/DDBJ databases">
        <title>Genomic and Phenotypic Diversity of Colwellia psychrerythraea strains from Disparate Marine Basins.</title>
        <authorList>
            <person name="Techtmann S.M."/>
            <person name="Stelling S.C."/>
            <person name="Utturkar S.M."/>
            <person name="Alshibli N."/>
            <person name="Harris A."/>
            <person name="Brown S.D."/>
            <person name="Hazen T.C."/>
        </authorList>
    </citation>
    <scope>NUCLEOTIDE SEQUENCE [LARGE SCALE GENOMIC DNA]</scope>
    <source>
        <strain evidence="7 8">GAB14E</strain>
    </source>
</reference>
<dbReference type="PANTHER" id="PTHR34183">
    <property type="entry name" value="ENDOLYTIC PEPTIDOGLYCAN TRANSGLYCOSYLASE RLPA"/>
    <property type="match status" value="1"/>
</dbReference>
<evidence type="ECO:0000259" key="6">
    <source>
        <dbReference type="PROSITE" id="PS51724"/>
    </source>
</evidence>
<dbReference type="EMBL" id="JQEC01000015">
    <property type="protein sequence ID" value="KGJ95135.1"/>
    <property type="molecule type" value="Genomic_DNA"/>
</dbReference>
<dbReference type="InterPro" id="IPR034718">
    <property type="entry name" value="RlpA"/>
</dbReference>
<dbReference type="PROSITE" id="PS51724">
    <property type="entry name" value="SPOR"/>
    <property type="match status" value="1"/>
</dbReference>
<dbReference type="NCBIfam" id="TIGR00413">
    <property type="entry name" value="rlpA"/>
    <property type="match status" value="1"/>
</dbReference>
<dbReference type="InterPro" id="IPR036908">
    <property type="entry name" value="RlpA-like_sf"/>
</dbReference>
<accession>A0A099KY89</accession>
<dbReference type="CDD" id="cd22268">
    <property type="entry name" value="DPBB_RlpA-like"/>
    <property type="match status" value="1"/>
</dbReference>
<protein>
    <recommendedName>
        <fullName evidence="4">Endolytic peptidoglycan transglycosylase RlpA</fullName>
        <ecNumber evidence="4">4.2.2.-</ecNumber>
    </recommendedName>
</protein>
<dbReference type="GO" id="GO:0042834">
    <property type="term" value="F:peptidoglycan binding"/>
    <property type="evidence" value="ECO:0007669"/>
    <property type="project" value="InterPro"/>
</dbReference>
<dbReference type="FunFam" id="2.40.40.10:FF:000003">
    <property type="entry name" value="Endolytic peptidoglycan transglycosylase RlpA"/>
    <property type="match status" value="1"/>
</dbReference>
<keyword evidence="4 7" id="KW-0449">Lipoprotein</keyword>
<dbReference type="InterPro" id="IPR036680">
    <property type="entry name" value="SPOR-like_sf"/>
</dbReference>
<sequence length="309" mass="34069">MKVIENMNRIKVYKQALILLSLVLTLTLLSACTSGRYQQKHDSTPTRLPSQAELKDALPRAQAHSRGGNKDYQVFGKPYKVLTSAHGFEQTGTASWYGKKFHGHLTSNGEIYDMYAMSAAHKNLPLPTYLKVTNTANDKSVIVRVNDRGPFHQSRIIDLSYSAAYKLDMLKTGTAEVKITAITDFDKKTGKVKTLLVNPVSTEKVSPDANPTVLAVIKAEKSKQGSTPKEIVMGITTPYIQVFATSKKELAISTANKLKTQYKQDSSYVEKQGIYRIQLGPISDLATLNALLLSLKANGYPNAYPRTAP</sequence>
<organism evidence="7 8">
    <name type="scientific">Colwellia psychrerythraea</name>
    <name type="common">Vibrio psychroerythus</name>
    <dbReference type="NCBI Taxonomy" id="28229"/>
    <lineage>
        <taxon>Bacteria</taxon>
        <taxon>Pseudomonadati</taxon>
        <taxon>Pseudomonadota</taxon>
        <taxon>Gammaproteobacteria</taxon>
        <taxon>Alteromonadales</taxon>
        <taxon>Colwelliaceae</taxon>
        <taxon>Colwellia</taxon>
    </lineage>
</organism>
<dbReference type="Gene3D" id="3.30.70.1070">
    <property type="entry name" value="Sporulation related repeat"/>
    <property type="match status" value="1"/>
</dbReference>
<dbReference type="InterPro" id="IPR009009">
    <property type="entry name" value="RlpA-like_DPBB"/>
</dbReference>
<dbReference type="AlphaFoldDB" id="A0A099KY89"/>
<keyword evidence="3 4" id="KW-0961">Cell wall biogenesis/degradation</keyword>
<proteinExistence type="inferred from homology"/>
<evidence type="ECO:0000256" key="1">
    <source>
        <dbReference type="ARBA" id="ARBA00022729"/>
    </source>
</evidence>
<keyword evidence="1" id="KW-0732">Signal</keyword>
<dbReference type="Pfam" id="PF05036">
    <property type="entry name" value="SPOR"/>
    <property type="match status" value="1"/>
</dbReference>
<evidence type="ECO:0000256" key="5">
    <source>
        <dbReference type="RuleBase" id="RU003495"/>
    </source>
</evidence>
<dbReference type="HAMAP" id="MF_02071">
    <property type="entry name" value="RlpA"/>
    <property type="match status" value="1"/>
</dbReference>
<keyword evidence="2 4" id="KW-0456">Lyase</keyword>
<dbReference type="SUPFAM" id="SSF50685">
    <property type="entry name" value="Barwin-like endoglucanases"/>
    <property type="match status" value="1"/>
</dbReference>
<dbReference type="Proteomes" id="UP000029868">
    <property type="component" value="Unassembled WGS sequence"/>
</dbReference>
<dbReference type="PATRIC" id="fig|28229.3.peg.1523"/>
<dbReference type="InterPro" id="IPR012997">
    <property type="entry name" value="RplA"/>
</dbReference>
<comment type="similarity">
    <text evidence="4 5">Belongs to the RlpA family.</text>
</comment>
<comment type="caution">
    <text evidence="7">The sequence shown here is derived from an EMBL/GenBank/DDBJ whole genome shotgun (WGS) entry which is preliminary data.</text>
</comment>
<dbReference type="PANTHER" id="PTHR34183:SF1">
    <property type="entry name" value="ENDOLYTIC PEPTIDOGLYCAN TRANSGLYCOSYLASE RLPA"/>
    <property type="match status" value="1"/>
</dbReference>
<dbReference type="GO" id="GO:0009279">
    <property type="term" value="C:cell outer membrane"/>
    <property type="evidence" value="ECO:0007669"/>
    <property type="project" value="TreeGrafter"/>
</dbReference>
<evidence type="ECO:0000256" key="2">
    <source>
        <dbReference type="ARBA" id="ARBA00023239"/>
    </source>
</evidence>
<evidence type="ECO:0000313" key="7">
    <source>
        <dbReference type="EMBL" id="KGJ95135.1"/>
    </source>
</evidence>
<dbReference type="Pfam" id="PF03330">
    <property type="entry name" value="DPBB_1"/>
    <property type="match status" value="1"/>
</dbReference>
<dbReference type="GO" id="GO:0005886">
    <property type="term" value="C:plasma membrane"/>
    <property type="evidence" value="ECO:0007669"/>
    <property type="project" value="UniProtKB-SubCell"/>
</dbReference>